<dbReference type="PROSITE" id="PS50198">
    <property type="entry name" value="PPIC_PPIASE_2"/>
    <property type="match status" value="1"/>
</dbReference>
<dbReference type="PROSITE" id="PS51257">
    <property type="entry name" value="PROKAR_LIPOPROTEIN"/>
    <property type="match status" value="1"/>
</dbReference>
<proteinExistence type="predicted"/>
<evidence type="ECO:0000256" key="7">
    <source>
        <dbReference type="SAM" id="SignalP"/>
    </source>
</evidence>
<evidence type="ECO:0000313" key="10">
    <source>
        <dbReference type="Proteomes" id="UP000324646"/>
    </source>
</evidence>
<evidence type="ECO:0000259" key="8">
    <source>
        <dbReference type="PROSITE" id="PS50198"/>
    </source>
</evidence>
<dbReference type="InterPro" id="IPR023058">
    <property type="entry name" value="PPIase_PpiC_CS"/>
</dbReference>
<keyword evidence="4 6" id="KW-0697">Rotamase</keyword>
<keyword evidence="10" id="KW-1185">Reference proteome</keyword>
<dbReference type="SUPFAM" id="SSF54534">
    <property type="entry name" value="FKBP-like"/>
    <property type="match status" value="1"/>
</dbReference>
<dbReference type="GO" id="GO:0003755">
    <property type="term" value="F:peptidyl-prolyl cis-trans isomerase activity"/>
    <property type="evidence" value="ECO:0007669"/>
    <property type="project" value="UniProtKB-KW"/>
</dbReference>
<dbReference type="Pfam" id="PF00639">
    <property type="entry name" value="Rotamase"/>
    <property type="match status" value="1"/>
</dbReference>
<dbReference type="Pfam" id="PF13624">
    <property type="entry name" value="SurA_N_3"/>
    <property type="match status" value="1"/>
</dbReference>
<feature type="domain" description="PpiC" evidence="8">
    <location>
        <begin position="187"/>
        <end position="277"/>
    </location>
</feature>
<keyword evidence="5 6" id="KW-0413">Isomerase</keyword>
<dbReference type="InterPro" id="IPR000297">
    <property type="entry name" value="PPIase_PpiC"/>
</dbReference>
<dbReference type="Gene3D" id="3.10.50.40">
    <property type="match status" value="1"/>
</dbReference>
<dbReference type="KEGG" id="crs:FQB35_01125"/>
<reference evidence="9 10" key="1">
    <citation type="submission" date="2019-07" db="EMBL/GenBank/DDBJ databases">
        <title>Complete genome of Crassaminicella thermophila SY095.</title>
        <authorList>
            <person name="Li X."/>
        </authorList>
    </citation>
    <scope>NUCLEOTIDE SEQUENCE [LARGE SCALE GENOMIC DNA]</scope>
    <source>
        <strain evidence="9 10">SY095</strain>
    </source>
</reference>
<dbReference type="InterPro" id="IPR050245">
    <property type="entry name" value="PrsA_foldase"/>
</dbReference>
<evidence type="ECO:0000256" key="3">
    <source>
        <dbReference type="ARBA" id="ARBA00022729"/>
    </source>
</evidence>
<organism evidence="9 10">
    <name type="scientific">Crassaminicella thermophila</name>
    <dbReference type="NCBI Taxonomy" id="2599308"/>
    <lineage>
        <taxon>Bacteria</taxon>
        <taxon>Bacillati</taxon>
        <taxon>Bacillota</taxon>
        <taxon>Clostridia</taxon>
        <taxon>Eubacteriales</taxon>
        <taxon>Clostridiaceae</taxon>
        <taxon>Crassaminicella</taxon>
    </lineage>
</organism>
<dbReference type="EC" id="5.2.1.8" evidence="2"/>
<dbReference type="AlphaFoldDB" id="A0A5C0SC46"/>
<evidence type="ECO:0000256" key="4">
    <source>
        <dbReference type="ARBA" id="ARBA00023110"/>
    </source>
</evidence>
<dbReference type="PANTHER" id="PTHR47245">
    <property type="entry name" value="PEPTIDYLPROLYL ISOMERASE"/>
    <property type="match status" value="1"/>
</dbReference>
<dbReference type="EMBL" id="CP042243">
    <property type="protein sequence ID" value="QEK11078.1"/>
    <property type="molecule type" value="Genomic_DNA"/>
</dbReference>
<name>A0A5C0SC46_CRATE</name>
<accession>A0A5C0SC46</accession>
<dbReference type="RefSeq" id="WP_148808153.1">
    <property type="nucleotide sequence ID" value="NZ_CP042243.1"/>
</dbReference>
<protein>
    <recommendedName>
        <fullName evidence="2">peptidylprolyl isomerase</fullName>
        <ecNumber evidence="2">5.2.1.8</ecNumber>
    </recommendedName>
</protein>
<evidence type="ECO:0000256" key="5">
    <source>
        <dbReference type="ARBA" id="ARBA00023235"/>
    </source>
</evidence>
<feature type="chain" id="PRO_5039618750" description="peptidylprolyl isomerase" evidence="7">
    <location>
        <begin position="24"/>
        <end position="317"/>
    </location>
</feature>
<evidence type="ECO:0000256" key="6">
    <source>
        <dbReference type="PROSITE-ProRule" id="PRU00278"/>
    </source>
</evidence>
<comment type="catalytic activity">
    <reaction evidence="1">
        <text>[protein]-peptidylproline (omega=180) = [protein]-peptidylproline (omega=0)</text>
        <dbReference type="Rhea" id="RHEA:16237"/>
        <dbReference type="Rhea" id="RHEA-COMP:10747"/>
        <dbReference type="Rhea" id="RHEA-COMP:10748"/>
        <dbReference type="ChEBI" id="CHEBI:83833"/>
        <dbReference type="ChEBI" id="CHEBI:83834"/>
        <dbReference type="EC" id="5.2.1.8"/>
    </reaction>
</comment>
<evidence type="ECO:0000256" key="1">
    <source>
        <dbReference type="ARBA" id="ARBA00000971"/>
    </source>
</evidence>
<dbReference type="InterPro" id="IPR046357">
    <property type="entry name" value="PPIase_dom_sf"/>
</dbReference>
<sequence>MNSIKTKAKTFFVIILAVTMLFAAGCESSKISSNSNDAVAKIGNKVISKDLYNKKLTLIKKTIEDQYGDQIWSLDMGGKTYLQAVQEKVLDQMIDEEAVVKYMKDQNINIDDKEIQKQYEAYMEGMKNKKEAKEFLEQNGIDEAFIKNQMKMDLYMNKFHQKIIEELALTDKKLEEYYEKHKEKYTKDRAKASHILVEKEEEAKDILKKIKAGEDFEELAKKYSKDPGSAAQGGNLGVFPKGMMVPEFEKVAFSLKDGEVSEPVKTQFGYHIIKGMAITFEDVKEEIRMDMIQNAIVDKLKQIKEDLKIERFEENIK</sequence>
<dbReference type="PANTHER" id="PTHR47245:SF1">
    <property type="entry name" value="FOLDASE PROTEIN PRSA"/>
    <property type="match status" value="1"/>
</dbReference>
<feature type="signal peptide" evidence="7">
    <location>
        <begin position="1"/>
        <end position="23"/>
    </location>
</feature>
<dbReference type="OrthoDB" id="14196at2"/>
<keyword evidence="3 7" id="KW-0732">Signal</keyword>
<dbReference type="PROSITE" id="PS01096">
    <property type="entry name" value="PPIC_PPIASE_1"/>
    <property type="match status" value="1"/>
</dbReference>
<dbReference type="SUPFAM" id="SSF109998">
    <property type="entry name" value="Triger factor/SurA peptide-binding domain-like"/>
    <property type="match status" value="1"/>
</dbReference>
<evidence type="ECO:0000256" key="2">
    <source>
        <dbReference type="ARBA" id="ARBA00013194"/>
    </source>
</evidence>
<dbReference type="InterPro" id="IPR027304">
    <property type="entry name" value="Trigger_fact/SurA_dom_sf"/>
</dbReference>
<dbReference type="Gene3D" id="1.10.4030.10">
    <property type="entry name" value="Porin chaperone SurA, peptide-binding domain"/>
    <property type="match status" value="1"/>
</dbReference>
<evidence type="ECO:0000313" key="9">
    <source>
        <dbReference type="EMBL" id="QEK11078.1"/>
    </source>
</evidence>
<dbReference type="Proteomes" id="UP000324646">
    <property type="component" value="Chromosome"/>
</dbReference>
<gene>
    <name evidence="9" type="ORF">FQB35_01125</name>
</gene>